<dbReference type="Proteomes" id="UP000587462">
    <property type="component" value="Unassembled WGS sequence"/>
</dbReference>
<dbReference type="PANTHER" id="PTHR42910:SF1">
    <property type="entry name" value="MAJOR FACILITATOR SUPERFAMILY (MFS) PROFILE DOMAIN-CONTAINING PROTEIN"/>
    <property type="match status" value="1"/>
</dbReference>
<feature type="transmembrane region" description="Helical" evidence="6">
    <location>
        <begin position="138"/>
        <end position="163"/>
    </location>
</feature>
<comment type="subcellular location">
    <subcellularLocation>
        <location evidence="1">Cell membrane</location>
        <topology evidence="1">Multi-pass membrane protein</topology>
    </subcellularLocation>
</comment>
<feature type="domain" description="Major facilitator superfamily (MFS) profile" evidence="7">
    <location>
        <begin position="15"/>
        <end position="394"/>
    </location>
</feature>
<keyword evidence="3 6" id="KW-1133">Transmembrane helix</keyword>
<feature type="transmembrane region" description="Helical" evidence="6">
    <location>
        <begin position="278"/>
        <end position="297"/>
    </location>
</feature>
<dbReference type="GO" id="GO:0022857">
    <property type="term" value="F:transmembrane transporter activity"/>
    <property type="evidence" value="ECO:0007669"/>
    <property type="project" value="InterPro"/>
</dbReference>
<evidence type="ECO:0000256" key="1">
    <source>
        <dbReference type="ARBA" id="ARBA00004651"/>
    </source>
</evidence>
<dbReference type="EMBL" id="MT344128">
    <property type="protein sequence ID" value="QJD07484.1"/>
    <property type="molecule type" value="Genomic_DNA"/>
</dbReference>
<name>A0A6M3R616_STRMO</name>
<dbReference type="InterPro" id="IPR036259">
    <property type="entry name" value="MFS_trans_sf"/>
</dbReference>
<proteinExistence type="predicted"/>
<sequence>MTAATAQDARLGRGAIVLLTVGTGLSVANNYYVQPLLGAIGREFDLPAGQAGLLVTVAQSAYAAALLLVLPLGDLLERRRLIVGLCTACSASLVLMASAGSEAVLLAGAGLVGLCSVVTQVMVPYAASLAAPDRRGRVVGTVMAGLLCGILFARTVAGAVAQWAGWHAVYWWAAGMMLLLAVAARAVLPAYREAGAPDYRRLVASVFTLFAREPVLRLRAAYGALSFAAFSVLWTSLSFLLSAPPYSYSTGAIGLFGLAGLAGALAAARAGRLADRGLAGAVTGATALLLFLVWLPLGLGGTLLPVLVLGIVVFDLAAQGMHITNQSEIYRLAPEARSRLTSAYMTTYFLAGAAGSALASLAWARWGWTGVALLGAVFGAATTALWLASARRSRPPEGSCAADAPDTAQAGTPDSPESRTP</sequence>
<feature type="transmembrane region" description="Helical" evidence="6">
    <location>
        <begin position="220"/>
        <end position="240"/>
    </location>
</feature>
<dbReference type="RefSeq" id="WP_171078039.1">
    <property type="nucleotide sequence ID" value="NZ_BNBU01000007.1"/>
</dbReference>
<gene>
    <name evidence="9" type="primary">azgE</name>
    <name evidence="8" type="ORF">HG542_01020</name>
</gene>
<keyword evidence="4 6" id="KW-0472">Membrane</keyword>
<feature type="transmembrane region" description="Helical" evidence="6">
    <location>
        <begin position="81"/>
        <end position="99"/>
    </location>
</feature>
<dbReference type="EMBL" id="JABBXF010000002">
    <property type="protein sequence ID" value="NVK76236.1"/>
    <property type="molecule type" value="Genomic_DNA"/>
</dbReference>
<reference evidence="8 10" key="1">
    <citation type="submission" date="2020-04" db="EMBL/GenBank/DDBJ databases">
        <title>Draft Genome Sequence of Streptomyces morookaense DSM 40503, an 8-azaguanine-producing strain.</title>
        <authorList>
            <person name="Qi J."/>
            <person name="Gao J.-M."/>
        </authorList>
    </citation>
    <scope>NUCLEOTIDE SEQUENCE [LARGE SCALE GENOMIC DNA]</scope>
    <source>
        <strain evidence="8 10">DSM 40503</strain>
    </source>
</reference>
<feature type="transmembrane region" description="Helical" evidence="6">
    <location>
        <begin position="246"/>
        <end position="266"/>
    </location>
</feature>
<evidence type="ECO:0000313" key="10">
    <source>
        <dbReference type="Proteomes" id="UP000587462"/>
    </source>
</evidence>
<evidence type="ECO:0000259" key="7">
    <source>
        <dbReference type="PROSITE" id="PS50850"/>
    </source>
</evidence>
<keyword evidence="2 6" id="KW-0812">Transmembrane</keyword>
<dbReference type="InterPro" id="IPR020846">
    <property type="entry name" value="MFS_dom"/>
</dbReference>
<reference evidence="9" key="2">
    <citation type="submission" date="2020-04" db="EMBL/GenBank/DDBJ databases">
        <authorList>
            <person name="Qi J."/>
            <person name="Hei Y."/>
            <person name="Li Z."/>
            <person name="Zhou Y."/>
            <person name="Gao J."/>
        </authorList>
    </citation>
    <scope>NUCLEOTIDE SEQUENCE</scope>
    <source>
        <strain evidence="9">DSM 40503</strain>
    </source>
</reference>
<feature type="transmembrane region" description="Helical" evidence="6">
    <location>
        <begin position="303"/>
        <end position="323"/>
    </location>
</feature>
<feature type="transmembrane region" description="Helical" evidence="6">
    <location>
        <begin position="105"/>
        <end position="126"/>
    </location>
</feature>
<evidence type="ECO:0000256" key="4">
    <source>
        <dbReference type="ARBA" id="ARBA00023136"/>
    </source>
</evidence>
<feature type="transmembrane region" description="Helical" evidence="6">
    <location>
        <begin position="343"/>
        <end position="364"/>
    </location>
</feature>
<dbReference type="Pfam" id="PF07690">
    <property type="entry name" value="MFS_1"/>
    <property type="match status" value="1"/>
</dbReference>
<accession>A0A6M3R616</accession>
<dbReference type="AlphaFoldDB" id="A0A6M3R616"/>
<dbReference type="InterPro" id="IPR011701">
    <property type="entry name" value="MFS"/>
</dbReference>
<evidence type="ECO:0000256" key="3">
    <source>
        <dbReference type="ARBA" id="ARBA00022989"/>
    </source>
</evidence>
<dbReference type="Gene3D" id="1.20.1250.20">
    <property type="entry name" value="MFS general substrate transporter like domains"/>
    <property type="match status" value="1"/>
</dbReference>
<feature type="transmembrane region" description="Helical" evidence="6">
    <location>
        <begin position="12"/>
        <end position="31"/>
    </location>
</feature>
<feature type="transmembrane region" description="Helical" evidence="6">
    <location>
        <begin position="169"/>
        <end position="191"/>
    </location>
</feature>
<evidence type="ECO:0000313" key="9">
    <source>
        <dbReference type="EMBL" id="QJD07484.1"/>
    </source>
</evidence>
<evidence type="ECO:0000256" key="2">
    <source>
        <dbReference type="ARBA" id="ARBA00022692"/>
    </source>
</evidence>
<dbReference type="PANTHER" id="PTHR42910">
    <property type="entry name" value="TRANSPORTER SCO4007-RELATED"/>
    <property type="match status" value="1"/>
</dbReference>
<evidence type="ECO:0000256" key="6">
    <source>
        <dbReference type="SAM" id="Phobius"/>
    </source>
</evidence>
<protein>
    <submittedName>
        <fullName evidence="9">AzgE</fullName>
    </submittedName>
    <submittedName>
        <fullName evidence="8">MFS transporter</fullName>
    </submittedName>
</protein>
<dbReference type="GO" id="GO:0005886">
    <property type="term" value="C:plasma membrane"/>
    <property type="evidence" value="ECO:0007669"/>
    <property type="project" value="UniProtKB-SubCell"/>
</dbReference>
<feature type="region of interest" description="Disordered" evidence="5">
    <location>
        <begin position="394"/>
        <end position="421"/>
    </location>
</feature>
<dbReference type="CDD" id="cd17324">
    <property type="entry name" value="MFS_NepI_like"/>
    <property type="match status" value="1"/>
</dbReference>
<dbReference type="SUPFAM" id="SSF103473">
    <property type="entry name" value="MFS general substrate transporter"/>
    <property type="match status" value="1"/>
</dbReference>
<evidence type="ECO:0000256" key="5">
    <source>
        <dbReference type="SAM" id="MobiDB-lite"/>
    </source>
</evidence>
<evidence type="ECO:0000313" key="8">
    <source>
        <dbReference type="EMBL" id="NVK76236.1"/>
    </source>
</evidence>
<organism evidence="9">
    <name type="scientific">Streptomyces morookaense</name>
    <name type="common">Streptoverticillium morookaense</name>
    <dbReference type="NCBI Taxonomy" id="1970"/>
    <lineage>
        <taxon>Bacteria</taxon>
        <taxon>Bacillati</taxon>
        <taxon>Actinomycetota</taxon>
        <taxon>Actinomycetes</taxon>
        <taxon>Kitasatosporales</taxon>
        <taxon>Streptomycetaceae</taxon>
        <taxon>Streptomyces</taxon>
    </lineage>
</organism>
<feature type="transmembrane region" description="Helical" evidence="6">
    <location>
        <begin position="51"/>
        <end position="69"/>
    </location>
</feature>
<dbReference type="PROSITE" id="PS50850">
    <property type="entry name" value="MFS"/>
    <property type="match status" value="1"/>
</dbReference>
<feature type="transmembrane region" description="Helical" evidence="6">
    <location>
        <begin position="370"/>
        <end position="388"/>
    </location>
</feature>
<keyword evidence="10" id="KW-1185">Reference proteome</keyword>